<gene>
    <name evidence="3" type="ORF">Cvel_11954</name>
</gene>
<organism evidence="3">
    <name type="scientific">Chromera velia CCMP2878</name>
    <dbReference type="NCBI Taxonomy" id="1169474"/>
    <lineage>
        <taxon>Eukaryota</taxon>
        <taxon>Sar</taxon>
        <taxon>Alveolata</taxon>
        <taxon>Colpodellida</taxon>
        <taxon>Chromeraceae</taxon>
        <taxon>Chromera</taxon>
    </lineage>
</organism>
<dbReference type="Gene3D" id="3.30.420.10">
    <property type="entry name" value="Ribonuclease H-like superfamily/Ribonuclease H"/>
    <property type="match status" value="1"/>
</dbReference>
<sequence length="893" mass="96822">MHCGCGHGGLREVVAQLLHYFSVDFPLCRLRSFVAVVLSACLVCPQVKGPVGFSIPGVPFTRGGHVGARLHLDSQFLGSSDSGHTHQLSVVEDCHNFGLTCRYHGHPKSHEVITFLETVWVPRFGIPQEIRCDQGSEFAGAPLIEFCEKHGIRFTFSPSGYKDGNSIVERWHRDILASVRSILLERGLFPFQWPTVVDEAVRRLNNRMSVRGALSRHDEASLPPALPCLRQFLSADRPPPPSSLRTYSVGETVMYNVGASGSGGRSGQEHKCGPVWYPYRVVRAENAHFYEIEANDPSCIPQNTTASSHQLCPAAVPPPAEMTSTTTPSPTPPSSSVAGVIDSSASVPVLSSSSSCSGAENPFSPSLSPLSVPPGPLQLGTMIVGRSPEAGLLWVGEIRRVLPGLYDSDTIKYEVHAWGIYQHCVLSRRQWALGYYSSGGAYVTYDTRAKKREAELVELSHDKVVASGFEMDSCRGGRGFRLPSSVCSALSSGVQGCSFGQYPGAFERDPTVASAVAFLSSVETSVHAATTHQPVSLKHLSSSEKELVCFADRKEDEGWLTREVYQRRIISEVPADVPRVPLMCVCTSKLKDDGSRGFKTRTVILGNRVLRDGLVVTTHLCPPDAVRCVLQLALDACKRRGVPLSLQKADIVQAYLQAPLPADRPPLAAIPPSDHPDHGQYLWVLQKAVYGLPDADGELRGIVATYVDDLLILGIGEDAASLVDLLKDFITCGDYTELTEGRFVGVQFEVTTDGVFTHQTDYISSLSLPPEHIGSSFKPADKPLPVGSTHEDDVSPPLDSRGASLFRTLLGQVGYVANCTRPDVALAHSYLSRFMAAPTERAFRLLLQTLRYLRTNSSLGIHIHASNSPDELTGIMHGDASFGNAASPHPQSA</sequence>
<dbReference type="AlphaFoldDB" id="A0A0G4I8H1"/>
<dbReference type="PROSITE" id="PS50994">
    <property type="entry name" value="INTEGRASE"/>
    <property type="match status" value="1"/>
</dbReference>
<dbReference type="GO" id="GO:0003676">
    <property type="term" value="F:nucleic acid binding"/>
    <property type="evidence" value="ECO:0007669"/>
    <property type="project" value="InterPro"/>
</dbReference>
<evidence type="ECO:0000256" key="1">
    <source>
        <dbReference type="SAM" id="MobiDB-lite"/>
    </source>
</evidence>
<dbReference type="InterPro" id="IPR001584">
    <property type="entry name" value="Integrase_cat-core"/>
</dbReference>
<name>A0A0G4I8H1_9ALVE</name>
<evidence type="ECO:0000313" key="3">
    <source>
        <dbReference type="EMBL" id="CEM53429.1"/>
    </source>
</evidence>
<feature type="domain" description="Integrase catalytic" evidence="2">
    <location>
        <begin position="55"/>
        <end position="232"/>
    </location>
</feature>
<dbReference type="Pfam" id="PF00665">
    <property type="entry name" value="rve"/>
    <property type="match status" value="1"/>
</dbReference>
<reference evidence="3" key="1">
    <citation type="submission" date="2014-11" db="EMBL/GenBank/DDBJ databases">
        <authorList>
            <person name="Otto D Thomas"/>
            <person name="Naeem Raeece"/>
        </authorList>
    </citation>
    <scope>NUCLEOTIDE SEQUENCE</scope>
</reference>
<dbReference type="SUPFAM" id="SSF53098">
    <property type="entry name" value="Ribonuclease H-like"/>
    <property type="match status" value="1"/>
</dbReference>
<accession>A0A0G4I8H1</accession>
<dbReference type="VEuPathDB" id="CryptoDB:Cvel_11954"/>
<proteinExistence type="predicted"/>
<dbReference type="EMBL" id="CDMZ01005686">
    <property type="protein sequence ID" value="CEM53429.1"/>
    <property type="molecule type" value="Genomic_DNA"/>
</dbReference>
<dbReference type="InterPro" id="IPR036397">
    <property type="entry name" value="RNaseH_sf"/>
</dbReference>
<dbReference type="InterPro" id="IPR012337">
    <property type="entry name" value="RNaseH-like_sf"/>
</dbReference>
<evidence type="ECO:0000259" key="2">
    <source>
        <dbReference type="PROSITE" id="PS50994"/>
    </source>
</evidence>
<dbReference type="GO" id="GO:0015074">
    <property type="term" value="P:DNA integration"/>
    <property type="evidence" value="ECO:0007669"/>
    <property type="project" value="InterPro"/>
</dbReference>
<dbReference type="PhylomeDB" id="A0A0G4I8H1"/>
<feature type="region of interest" description="Disordered" evidence="1">
    <location>
        <begin position="314"/>
        <end position="338"/>
    </location>
</feature>
<protein>
    <recommendedName>
        <fullName evidence="2">Integrase catalytic domain-containing protein</fullName>
    </recommendedName>
</protein>